<comment type="catalytic activity">
    <reaction evidence="9">
        <text>(6S)-5,6,7,8-tetrahydrofolyl-(gamma-L-Glu)(n) + L-glutamate + ATP = (6S)-5,6,7,8-tetrahydrofolyl-(gamma-L-Glu)(n+1) + ADP + phosphate + H(+)</text>
        <dbReference type="Rhea" id="RHEA:10580"/>
        <dbReference type="Rhea" id="RHEA-COMP:14738"/>
        <dbReference type="Rhea" id="RHEA-COMP:14740"/>
        <dbReference type="ChEBI" id="CHEBI:15378"/>
        <dbReference type="ChEBI" id="CHEBI:29985"/>
        <dbReference type="ChEBI" id="CHEBI:30616"/>
        <dbReference type="ChEBI" id="CHEBI:43474"/>
        <dbReference type="ChEBI" id="CHEBI:141005"/>
        <dbReference type="ChEBI" id="CHEBI:456216"/>
        <dbReference type="EC" id="6.3.2.17"/>
    </reaction>
</comment>
<accession>A0A554JCR5</accession>
<dbReference type="PANTHER" id="PTHR11136:SF0">
    <property type="entry name" value="DIHYDROFOLATE SYNTHETASE-RELATED"/>
    <property type="match status" value="1"/>
</dbReference>
<evidence type="ECO:0000256" key="4">
    <source>
        <dbReference type="ARBA" id="ARBA00022723"/>
    </source>
</evidence>
<dbReference type="GO" id="GO:0046872">
    <property type="term" value="F:metal ion binding"/>
    <property type="evidence" value="ECO:0007669"/>
    <property type="project" value="UniProtKB-KW"/>
</dbReference>
<dbReference type="Proteomes" id="UP000316253">
    <property type="component" value="Unassembled WGS sequence"/>
</dbReference>
<dbReference type="Gene3D" id="3.40.1190.10">
    <property type="entry name" value="Mur-like, catalytic domain"/>
    <property type="match status" value="1"/>
</dbReference>
<evidence type="ECO:0000259" key="11">
    <source>
        <dbReference type="Pfam" id="PF08245"/>
    </source>
</evidence>
<dbReference type="InterPro" id="IPR036615">
    <property type="entry name" value="Mur_ligase_C_dom_sf"/>
</dbReference>
<organism evidence="12 13">
    <name type="scientific">Candidatus Berkelbacteria bacterium Gr01-1014_85</name>
    <dbReference type="NCBI Taxonomy" id="2017150"/>
    <lineage>
        <taxon>Bacteria</taxon>
        <taxon>Candidatus Berkelbacteria</taxon>
    </lineage>
</organism>
<dbReference type="Pfam" id="PF02875">
    <property type="entry name" value="Mur_ligase_C"/>
    <property type="match status" value="1"/>
</dbReference>
<evidence type="ECO:0000256" key="7">
    <source>
        <dbReference type="ARBA" id="ARBA00022842"/>
    </source>
</evidence>
<dbReference type="GO" id="GO:0008841">
    <property type="term" value="F:dihydrofolate synthase activity"/>
    <property type="evidence" value="ECO:0007669"/>
    <property type="project" value="TreeGrafter"/>
</dbReference>
<dbReference type="InterPro" id="IPR036565">
    <property type="entry name" value="Mur-like_cat_sf"/>
</dbReference>
<dbReference type="GO" id="GO:0004326">
    <property type="term" value="F:tetrahydrofolylpolyglutamate synthase activity"/>
    <property type="evidence" value="ECO:0007669"/>
    <property type="project" value="UniProtKB-EC"/>
</dbReference>
<dbReference type="EMBL" id="VMFD01000013">
    <property type="protein sequence ID" value="TSC66166.1"/>
    <property type="molecule type" value="Genomic_DNA"/>
</dbReference>
<keyword evidence="3" id="KW-0436">Ligase</keyword>
<gene>
    <name evidence="12" type="ORF">CEO22_200</name>
</gene>
<sequence length="474" mass="52940">MSANPNRYQQALSLLRQSQQRGLLSPIYHRLRRLELLAHKLQVDLQAPTVHIAGTSGKGSTSLLVSQILMSAGYKVGLHTTPHLQTVRERMQIDGQLITEDQFSQRFEHVYQQALQIEAKSSYGAFQRQELLFMTALLHFQTENVDIAVIETFMGGEYDPTNIIKPLVSCVTNVDLDHTRLLGKDLISIAMVKAGVIKPQVPFVNGAIQPAVSELFARRAEDLGSPYIEIGQKHPRSAKSLGLNGSLLTAEVMNQFFYDLHLSLIGQHQIQNALMSLYLIQVLRSRGWLIADLAIRQGLKQAFIPGRLEIVDHSPLTILDGAHNPAKCTALAQSMRILFPKKRIIMVFAMKKGKDLLPSLKPLTKIVDKIIVTRFSERKGYATTDLAKLVRQNGIPCTTRLDPTKAYELAKDLAGHDGIVLITGSLYLVGLLRCLWHPVAYDGTLQEDHGKLIFQPGEPQALTDRLSWEKEQRG</sequence>
<comment type="caution">
    <text evidence="12">The sequence shown here is derived from an EMBL/GenBank/DDBJ whole genome shotgun (WGS) entry which is preliminary data.</text>
</comment>
<dbReference type="PIRSF" id="PIRSF001563">
    <property type="entry name" value="Folylpolyglu_synth"/>
    <property type="match status" value="1"/>
</dbReference>
<dbReference type="SUPFAM" id="SSF53244">
    <property type="entry name" value="MurD-like peptide ligases, peptide-binding domain"/>
    <property type="match status" value="1"/>
</dbReference>
<dbReference type="EC" id="6.3.2.17" evidence="2"/>
<evidence type="ECO:0000256" key="9">
    <source>
        <dbReference type="ARBA" id="ARBA00047493"/>
    </source>
</evidence>
<dbReference type="NCBIfam" id="TIGR01499">
    <property type="entry name" value="folC"/>
    <property type="match status" value="1"/>
</dbReference>
<reference evidence="12 13" key="1">
    <citation type="submission" date="2017-08" db="EMBL/GenBank/DDBJ databases">
        <title>Mechanisms for carbon and nitrogen cycling indicate functional differentiation within the Candidate Phyla Radiation.</title>
        <authorList>
            <person name="Danczak R.E."/>
            <person name="Johnston M.D."/>
            <person name="Kenah C."/>
            <person name="Slattery M."/>
            <person name="Wrighton K.C."/>
            <person name="Wilkins M.J."/>
        </authorList>
    </citation>
    <scope>NUCLEOTIDE SEQUENCE [LARGE SCALE GENOMIC DNA]</scope>
    <source>
        <strain evidence="12">Gr01-1014_85</strain>
    </source>
</reference>
<dbReference type="InterPro" id="IPR013221">
    <property type="entry name" value="Mur_ligase_cen"/>
</dbReference>
<evidence type="ECO:0000256" key="1">
    <source>
        <dbReference type="ARBA" id="ARBA00008276"/>
    </source>
</evidence>
<dbReference type="GO" id="GO:0005524">
    <property type="term" value="F:ATP binding"/>
    <property type="evidence" value="ECO:0007669"/>
    <property type="project" value="UniProtKB-KW"/>
</dbReference>
<comment type="similarity">
    <text evidence="1">Belongs to the folylpolyglutamate synthase family.</text>
</comment>
<evidence type="ECO:0000313" key="13">
    <source>
        <dbReference type="Proteomes" id="UP000316253"/>
    </source>
</evidence>
<dbReference type="Gene3D" id="3.90.190.20">
    <property type="entry name" value="Mur ligase, C-terminal domain"/>
    <property type="match status" value="1"/>
</dbReference>
<protein>
    <recommendedName>
        <fullName evidence="2">tetrahydrofolate synthase</fullName>
        <ecNumber evidence="2">6.3.2.17</ecNumber>
    </recommendedName>
    <alternativeName>
        <fullName evidence="8">Tetrahydrofolylpolyglutamate synthase</fullName>
    </alternativeName>
</protein>
<evidence type="ECO:0000256" key="8">
    <source>
        <dbReference type="ARBA" id="ARBA00030592"/>
    </source>
</evidence>
<dbReference type="GO" id="GO:0005737">
    <property type="term" value="C:cytoplasm"/>
    <property type="evidence" value="ECO:0007669"/>
    <property type="project" value="TreeGrafter"/>
</dbReference>
<dbReference type="SUPFAM" id="SSF53623">
    <property type="entry name" value="MurD-like peptide ligases, catalytic domain"/>
    <property type="match status" value="1"/>
</dbReference>
<proteinExistence type="inferred from homology"/>
<evidence type="ECO:0000256" key="6">
    <source>
        <dbReference type="ARBA" id="ARBA00022840"/>
    </source>
</evidence>
<evidence type="ECO:0000259" key="10">
    <source>
        <dbReference type="Pfam" id="PF02875"/>
    </source>
</evidence>
<feature type="domain" description="Mur ligase central" evidence="11">
    <location>
        <begin position="52"/>
        <end position="279"/>
    </location>
</feature>
<dbReference type="PANTHER" id="PTHR11136">
    <property type="entry name" value="FOLYLPOLYGLUTAMATE SYNTHASE-RELATED"/>
    <property type="match status" value="1"/>
</dbReference>
<evidence type="ECO:0000313" key="12">
    <source>
        <dbReference type="EMBL" id="TSC66166.1"/>
    </source>
</evidence>
<name>A0A554JCR5_9BACT</name>
<dbReference type="AlphaFoldDB" id="A0A554JCR5"/>
<evidence type="ECO:0000256" key="2">
    <source>
        <dbReference type="ARBA" id="ARBA00013025"/>
    </source>
</evidence>
<dbReference type="InterPro" id="IPR004101">
    <property type="entry name" value="Mur_ligase_C"/>
</dbReference>
<feature type="domain" description="Mur ligase C-terminal" evidence="10">
    <location>
        <begin position="306"/>
        <end position="425"/>
    </location>
</feature>
<dbReference type="InterPro" id="IPR001645">
    <property type="entry name" value="Folylpolyglutamate_synth"/>
</dbReference>
<keyword evidence="7" id="KW-0460">Magnesium</keyword>
<keyword evidence="4" id="KW-0479">Metal-binding</keyword>
<dbReference type="Pfam" id="PF08245">
    <property type="entry name" value="Mur_ligase_M"/>
    <property type="match status" value="1"/>
</dbReference>
<evidence type="ECO:0000256" key="5">
    <source>
        <dbReference type="ARBA" id="ARBA00022741"/>
    </source>
</evidence>
<evidence type="ECO:0000256" key="3">
    <source>
        <dbReference type="ARBA" id="ARBA00022598"/>
    </source>
</evidence>
<keyword evidence="6" id="KW-0067">ATP-binding</keyword>
<keyword evidence="5" id="KW-0547">Nucleotide-binding</keyword>